<dbReference type="Proteomes" id="UP000283269">
    <property type="component" value="Unassembled WGS sequence"/>
</dbReference>
<dbReference type="AlphaFoldDB" id="A0A409XJ44"/>
<organism evidence="1 2">
    <name type="scientific">Psilocybe cyanescens</name>
    <dbReference type="NCBI Taxonomy" id="93625"/>
    <lineage>
        <taxon>Eukaryota</taxon>
        <taxon>Fungi</taxon>
        <taxon>Dikarya</taxon>
        <taxon>Basidiomycota</taxon>
        <taxon>Agaricomycotina</taxon>
        <taxon>Agaricomycetes</taxon>
        <taxon>Agaricomycetidae</taxon>
        <taxon>Agaricales</taxon>
        <taxon>Agaricineae</taxon>
        <taxon>Strophariaceae</taxon>
        <taxon>Psilocybe</taxon>
    </lineage>
</organism>
<sequence>MPSWLITGANRGIGYSTAETLLQDKSNFVIATSRNASAPSLVALASKYPDSLKVIELDVEKPESIDKAVSEATPLLPNGLDYLVNNAAKNPQPTAKFEDLDLDLFAYEMQLNTVVPLRVSRAFLPLVKKSEKKTIVFVSSVLASFDTTFVMVNQMNAYSVGKASLNMLARKWGASLKSEGVTTAAIHPGWTKTELSDSLTDWITTYAPQIPRLTPAEAGACLVSISKALTLEKTGQFWHFDGSNLPW</sequence>
<name>A0A409XJ44_PSICY</name>
<dbReference type="SUPFAM" id="SSF51735">
    <property type="entry name" value="NAD(P)-binding Rossmann-fold domains"/>
    <property type="match status" value="1"/>
</dbReference>
<proteinExistence type="predicted"/>
<accession>A0A409XJ44</accession>
<dbReference type="PRINTS" id="PR00081">
    <property type="entry name" value="GDHRDH"/>
</dbReference>
<dbReference type="InterPro" id="IPR036291">
    <property type="entry name" value="NAD(P)-bd_dom_sf"/>
</dbReference>
<dbReference type="Pfam" id="PF00106">
    <property type="entry name" value="adh_short"/>
    <property type="match status" value="1"/>
</dbReference>
<dbReference type="InParanoid" id="A0A409XJ44"/>
<dbReference type="PANTHER" id="PTHR45458">
    <property type="entry name" value="SHORT-CHAIN DEHYDROGENASE/REDUCTASE SDR"/>
    <property type="match status" value="1"/>
</dbReference>
<dbReference type="PANTHER" id="PTHR45458:SF1">
    <property type="entry name" value="SHORT CHAIN DEHYDROGENASE"/>
    <property type="match status" value="1"/>
</dbReference>
<dbReference type="FunCoup" id="A0A409XJ44">
    <property type="interactions" value="92"/>
</dbReference>
<dbReference type="InterPro" id="IPR002347">
    <property type="entry name" value="SDR_fam"/>
</dbReference>
<evidence type="ECO:0000313" key="1">
    <source>
        <dbReference type="EMBL" id="PPQ90787.1"/>
    </source>
</evidence>
<dbReference type="GO" id="GO:0016616">
    <property type="term" value="F:oxidoreductase activity, acting on the CH-OH group of donors, NAD or NADP as acceptor"/>
    <property type="evidence" value="ECO:0007669"/>
    <property type="project" value="TreeGrafter"/>
</dbReference>
<dbReference type="CDD" id="cd05325">
    <property type="entry name" value="carb_red_sniffer_like_SDR_c"/>
    <property type="match status" value="1"/>
</dbReference>
<evidence type="ECO:0000313" key="2">
    <source>
        <dbReference type="Proteomes" id="UP000283269"/>
    </source>
</evidence>
<gene>
    <name evidence="1" type="ORF">CVT25_012616</name>
</gene>
<dbReference type="Gene3D" id="3.40.50.720">
    <property type="entry name" value="NAD(P)-binding Rossmann-like Domain"/>
    <property type="match status" value="1"/>
</dbReference>
<reference evidence="1 2" key="1">
    <citation type="journal article" date="2018" name="Evol. Lett.">
        <title>Horizontal gene cluster transfer increased hallucinogenic mushroom diversity.</title>
        <authorList>
            <person name="Reynolds H.T."/>
            <person name="Vijayakumar V."/>
            <person name="Gluck-Thaler E."/>
            <person name="Korotkin H.B."/>
            <person name="Matheny P.B."/>
            <person name="Slot J.C."/>
        </authorList>
    </citation>
    <scope>NUCLEOTIDE SEQUENCE [LARGE SCALE GENOMIC DNA]</scope>
    <source>
        <strain evidence="1 2">2631</strain>
    </source>
</reference>
<keyword evidence="2" id="KW-1185">Reference proteome</keyword>
<dbReference type="EMBL" id="NHYD01001543">
    <property type="protein sequence ID" value="PPQ90787.1"/>
    <property type="molecule type" value="Genomic_DNA"/>
</dbReference>
<evidence type="ECO:0008006" key="3">
    <source>
        <dbReference type="Google" id="ProtNLM"/>
    </source>
</evidence>
<dbReference type="OrthoDB" id="9876299at2759"/>
<comment type="caution">
    <text evidence="1">The sequence shown here is derived from an EMBL/GenBank/DDBJ whole genome shotgun (WGS) entry which is preliminary data.</text>
</comment>
<protein>
    <recommendedName>
        <fullName evidence="3">Ketoreductase (KR) domain-containing protein</fullName>
    </recommendedName>
</protein>
<dbReference type="InterPro" id="IPR052184">
    <property type="entry name" value="SDR_enzymes"/>
</dbReference>